<dbReference type="SUPFAM" id="SSF46955">
    <property type="entry name" value="Putative DNA-binding domain"/>
    <property type="match status" value="1"/>
</dbReference>
<dbReference type="Gene3D" id="1.10.10.10">
    <property type="entry name" value="Winged helix-like DNA-binding domain superfamily/Winged helix DNA-binding domain"/>
    <property type="match status" value="1"/>
</dbReference>
<evidence type="ECO:0000313" key="1">
    <source>
        <dbReference type="EMBL" id="GAA4762477.1"/>
    </source>
</evidence>
<dbReference type="InterPro" id="IPR036388">
    <property type="entry name" value="WH-like_DNA-bd_sf"/>
</dbReference>
<proteinExistence type="predicted"/>
<reference evidence="2" key="1">
    <citation type="journal article" date="2019" name="Int. J. Syst. Evol. Microbiol.">
        <title>The Global Catalogue of Microorganisms (GCM) 10K type strain sequencing project: providing services to taxonomists for standard genome sequencing and annotation.</title>
        <authorList>
            <consortium name="The Broad Institute Genomics Platform"/>
            <consortium name="The Broad Institute Genome Sequencing Center for Infectious Disease"/>
            <person name="Wu L."/>
            <person name="Ma J."/>
        </authorList>
    </citation>
    <scope>NUCLEOTIDE SEQUENCE [LARGE SCALE GENOMIC DNA]</scope>
    <source>
        <strain evidence="2">JCM 18537</strain>
    </source>
</reference>
<sequence>MWLTYRQAAARVDRSRRTIRRWRLNGMPMTYDAHGRRVVAEEVLLAWYRARLIADPIHQARMKARQKQEMGT</sequence>
<organism evidence="1 2">
    <name type="scientific">Microbacterium gilvum</name>
    <dbReference type="NCBI Taxonomy" id="1336204"/>
    <lineage>
        <taxon>Bacteria</taxon>
        <taxon>Bacillati</taxon>
        <taxon>Actinomycetota</taxon>
        <taxon>Actinomycetes</taxon>
        <taxon>Micrococcales</taxon>
        <taxon>Microbacteriaceae</taxon>
        <taxon>Microbacterium</taxon>
    </lineage>
</organism>
<protein>
    <recommendedName>
        <fullName evidence="3">DNA-binding protein</fullName>
    </recommendedName>
</protein>
<dbReference type="RefSeq" id="WP_345434845.1">
    <property type="nucleotide sequence ID" value="NZ_BAABKO010000001.1"/>
</dbReference>
<gene>
    <name evidence="1" type="ORF">GCM10023351_01130</name>
</gene>
<name>A0ABP8ZPL2_9MICO</name>
<keyword evidence="2" id="KW-1185">Reference proteome</keyword>
<dbReference type="Proteomes" id="UP001501645">
    <property type="component" value="Unassembled WGS sequence"/>
</dbReference>
<dbReference type="InterPro" id="IPR009061">
    <property type="entry name" value="DNA-bd_dom_put_sf"/>
</dbReference>
<accession>A0ABP8ZPL2</accession>
<comment type="caution">
    <text evidence="1">The sequence shown here is derived from an EMBL/GenBank/DDBJ whole genome shotgun (WGS) entry which is preliminary data.</text>
</comment>
<evidence type="ECO:0000313" key="2">
    <source>
        <dbReference type="Proteomes" id="UP001501645"/>
    </source>
</evidence>
<evidence type="ECO:0008006" key="3">
    <source>
        <dbReference type="Google" id="ProtNLM"/>
    </source>
</evidence>
<dbReference type="EMBL" id="BAABKO010000001">
    <property type="protein sequence ID" value="GAA4762477.1"/>
    <property type="molecule type" value="Genomic_DNA"/>
</dbReference>